<sequence length="177" mass="20174">MQFISQCYTFDWRPNYPFFVTATRYIPSPTAAPQLSDPSVGFTAVFAHGTGFHKEQWEPTIHHLFKLSNTDKSFLIREVWSVDCPNHGQSYILNEEIIAQSGYTLIFPWDEYTKALYWLLTQNKEYDFSTHRLIAVGHSMGADFDSIVSLSAEIRAIGVVRTHGRPTRISPGSPVIE</sequence>
<feature type="domain" description="AB hydrolase-1" evidence="1">
    <location>
        <begin position="45"/>
        <end position="142"/>
    </location>
</feature>
<accession>A0AAV5AN54</accession>
<reference evidence="2" key="1">
    <citation type="submission" date="2021-10" db="EMBL/GenBank/DDBJ databases">
        <title>De novo Genome Assembly of Clathrus columnatus (Basidiomycota, Fungi) Using Illumina and Nanopore Sequence Data.</title>
        <authorList>
            <person name="Ogiso-Tanaka E."/>
            <person name="Itagaki H."/>
            <person name="Hosoya T."/>
            <person name="Hosaka K."/>
        </authorList>
    </citation>
    <scope>NUCLEOTIDE SEQUENCE</scope>
    <source>
        <strain evidence="2">MO-923</strain>
    </source>
</reference>
<dbReference type="InterPro" id="IPR000073">
    <property type="entry name" value="AB_hydrolase_1"/>
</dbReference>
<protein>
    <recommendedName>
        <fullName evidence="1">AB hydrolase-1 domain-containing protein</fullName>
    </recommendedName>
</protein>
<dbReference type="SUPFAM" id="SSF53474">
    <property type="entry name" value="alpha/beta-Hydrolases"/>
    <property type="match status" value="1"/>
</dbReference>
<dbReference type="AlphaFoldDB" id="A0AAV5AN54"/>
<name>A0AAV5AN54_9AGAM</name>
<proteinExistence type="predicted"/>
<dbReference type="Proteomes" id="UP001050691">
    <property type="component" value="Unassembled WGS sequence"/>
</dbReference>
<comment type="caution">
    <text evidence="2">The sequence shown here is derived from an EMBL/GenBank/DDBJ whole genome shotgun (WGS) entry which is preliminary data.</text>
</comment>
<keyword evidence="3" id="KW-1185">Reference proteome</keyword>
<gene>
    <name evidence="2" type="ORF">Clacol_008834</name>
</gene>
<dbReference type="Pfam" id="PF12697">
    <property type="entry name" value="Abhydrolase_6"/>
    <property type="match status" value="1"/>
</dbReference>
<dbReference type="InterPro" id="IPR029058">
    <property type="entry name" value="AB_hydrolase_fold"/>
</dbReference>
<dbReference type="Gene3D" id="3.40.50.1820">
    <property type="entry name" value="alpha/beta hydrolase"/>
    <property type="match status" value="1"/>
</dbReference>
<evidence type="ECO:0000313" key="3">
    <source>
        <dbReference type="Proteomes" id="UP001050691"/>
    </source>
</evidence>
<organism evidence="2 3">
    <name type="scientific">Clathrus columnatus</name>
    <dbReference type="NCBI Taxonomy" id="1419009"/>
    <lineage>
        <taxon>Eukaryota</taxon>
        <taxon>Fungi</taxon>
        <taxon>Dikarya</taxon>
        <taxon>Basidiomycota</taxon>
        <taxon>Agaricomycotina</taxon>
        <taxon>Agaricomycetes</taxon>
        <taxon>Phallomycetidae</taxon>
        <taxon>Phallales</taxon>
        <taxon>Clathraceae</taxon>
        <taxon>Clathrus</taxon>
    </lineage>
</organism>
<evidence type="ECO:0000313" key="2">
    <source>
        <dbReference type="EMBL" id="GJJ14569.1"/>
    </source>
</evidence>
<dbReference type="EMBL" id="BPWL01000010">
    <property type="protein sequence ID" value="GJJ14569.1"/>
    <property type="molecule type" value="Genomic_DNA"/>
</dbReference>
<evidence type="ECO:0000259" key="1">
    <source>
        <dbReference type="Pfam" id="PF12697"/>
    </source>
</evidence>